<dbReference type="OrthoDB" id="9781066at2"/>
<dbReference type="RefSeq" id="WP_038143943.1">
    <property type="nucleotide sequence ID" value="NZ_AQRC01000002.1"/>
</dbReference>
<name>A0A085U0D0_9RHOB</name>
<keyword evidence="11" id="KW-1185">Reference proteome</keyword>
<dbReference type="GO" id="GO:0020037">
    <property type="term" value="F:heme binding"/>
    <property type="evidence" value="ECO:0007669"/>
    <property type="project" value="InterPro"/>
</dbReference>
<accession>A0A085U0D0</accession>
<protein>
    <submittedName>
        <fullName evidence="10">Dyp-type peroxidase family protein</fullName>
    </submittedName>
</protein>
<dbReference type="GO" id="GO:0004601">
    <property type="term" value="F:peroxidase activity"/>
    <property type="evidence" value="ECO:0007669"/>
    <property type="project" value="UniProtKB-KW"/>
</dbReference>
<evidence type="ECO:0000256" key="5">
    <source>
        <dbReference type="ARBA" id="ARBA00022729"/>
    </source>
</evidence>
<dbReference type="NCBIfam" id="TIGR01413">
    <property type="entry name" value="Dyp_perox_fam"/>
    <property type="match status" value="1"/>
</dbReference>
<evidence type="ECO:0000256" key="4">
    <source>
        <dbReference type="ARBA" id="ARBA00022723"/>
    </source>
</evidence>
<dbReference type="PROSITE" id="PS51318">
    <property type="entry name" value="TAT"/>
    <property type="match status" value="1"/>
</dbReference>
<dbReference type="PANTHER" id="PTHR30521">
    <property type="entry name" value="DEFERROCHELATASE/PEROXIDASE"/>
    <property type="match status" value="1"/>
</dbReference>
<evidence type="ECO:0000259" key="9">
    <source>
        <dbReference type="Pfam" id="PF20628"/>
    </source>
</evidence>
<evidence type="ECO:0000313" key="10">
    <source>
        <dbReference type="EMBL" id="KFE36427.1"/>
    </source>
</evidence>
<dbReference type="GO" id="GO:0046872">
    <property type="term" value="F:metal ion binding"/>
    <property type="evidence" value="ECO:0007669"/>
    <property type="project" value="UniProtKB-KW"/>
</dbReference>
<evidence type="ECO:0000256" key="6">
    <source>
        <dbReference type="ARBA" id="ARBA00023002"/>
    </source>
</evidence>
<dbReference type="PROSITE" id="PS51404">
    <property type="entry name" value="DYP_PEROXIDASE"/>
    <property type="match status" value="1"/>
</dbReference>
<dbReference type="AlphaFoldDB" id="A0A085U0D0"/>
<keyword evidence="5" id="KW-0732">Signal</keyword>
<organism evidence="10 11">
    <name type="scientific">Thioclava atlantica</name>
    <dbReference type="NCBI Taxonomy" id="1317124"/>
    <lineage>
        <taxon>Bacteria</taxon>
        <taxon>Pseudomonadati</taxon>
        <taxon>Pseudomonadota</taxon>
        <taxon>Alphaproteobacteria</taxon>
        <taxon>Rhodobacterales</taxon>
        <taxon>Paracoccaceae</taxon>
        <taxon>Thioclava</taxon>
    </lineage>
</organism>
<keyword evidence="3" id="KW-0349">Heme</keyword>
<evidence type="ECO:0000256" key="1">
    <source>
        <dbReference type="ARBA" id="ARBA00001970"/>
    </source>
</evidence>
<dbReference type="PATRIC" id="fig|1317124.6.peg.795"/>
<dbReference type="InterPro" id="IPR011008">
    <property type="entry name" value="Dimeric_a/b-barrel"/>
</dbReference>
<evidence type="ECO:0000256" key="3">
    <source>
        <dbReference type="ARBA" id="ARBA00022617"/>
    </source>
</evidence>
<evidence type="ECO:0000256" key="7">
    <source>
        <dbReference type="ARBA" id="ARBA00023004"/>
    </source>
</evidence>
<feature type="domain" description="Dyp-type peroxidase N-terminal" evidence="8">
    <location>
        <begin position="75"/>
        <end position="230"/>
    </location>
</feature>
<dbReference type="SUPFAM" id="SSF54909">
    <property type="entry name" value="Dimeric alpha+beta barrel"/>
    <property type="match status" value="1"/>
</dbReference>
<dbReference type="Proteomes" id="UP000028607">
    <property type="component" value="Unassembled WGS sequence"/>
</dbReference>
<dbReference type="STRING" id="1317124.DW2_03924"/>
<keyword evidence="2 10" id="KW-0575">Peroxidase</keyword>
<proteinExistence type="predicted"/>
<dbReference type="GO" id="GO:0005829">
    <property type="term" value="C:cytosol"/>
    <property type="evidence" value="ECO:0007669"/>
    <property type="project" value="TreeGrafter"/>
</dbReference>
<gene>
    <name evidence="10" type="ORF">DW2_03924</name>
</gene>
<dbReference type="InterPro" id="IPR048328">
    <property type="entry name" value="Dyp_perox_C"/>
</dbReference>
<sequence length="431" mass="46670">MTKRQDRQHKEAPALTRRGLFLGAAAGGLGAALPGAGHAGSAEPMTPAEAMSDAANPAMHLEYPFYSAADETAPQAGIETPPQRYTMFMSFDLTTRDPRDLQVLLARWSAAIGLLMKGRPVGQVEPERTAAVGLDTGEALDLGTAALTVTLGLGPRVFGPDFGLADKRPSHLRELETLPSDALRPGLRGGDLSLQACAEDPQVAYHAIRDLARIAKRTGAAATRWTQMGFGRASAGKGQETPRNLFGFRDGTRNIREAQDFNQHVWVENGPDWSHGGTYQVVRKIEMHIENWDNAQVSVQNAVFGRHKVTGAPLTGQHEFDAPDFARRDAAGSPVIPVDSHMRQMAHEENDGVKILRRSYNYTDGLNAVGRLDAGLLFVSYQNDPAHFERLQRRLGTSDALGEYVSHIGSGVFFVPPAPKEGSYIGAELFG</sequence>
<comment type="caution">
    <text evidence="10">The sequence shown here is derived from an EMBL/GenBank/DDBJ whole genome shotgun (WGS) entry which is preliminary data.</text>
</comment>
<dbReference type="InterPro" id="IPR006314">
    <property type="entry name" value="Dyp_peroxidase"/>
</dbReference>
<dbReference type="Pfam" id="PF20628">
    <property type="entry name" value="Dyp_perox_C"/>
    <property type="match status" value="1"/>
</dbReference>
<reference evidence="11" key="1">
    <citation type="submission" date="2013-04" db="EMBL/GenBank/DDBJ databases">
        <title>Thioclava sp. 13D2W-2 Genome Sequencing.</title>
        <authorList>
            <person name="Lai Q."/>
            <person name="Li G."/>
            <person name="Shao Z."/>
        </authorList>
    </citation>
    <scope>NUCLEOTIDE SEQUENCE [LARGE SCALE GENOMIC DNA]</scope>
    <source>
        <strain evidence="11">13D2W-2</strain>
    </source>
</reference>
<comment type="cofactor">
    <cofactor evidence="1">
        <name>heme b</name>
        <dbReference type="ChEBI" id="CHEBI:60344"/>
    </cofactor>
</comment>
<dbReference type="InterPro" id="IPR048327">
    <property type="entry name" value="Dyp_perox_N"/>
</dbReference>
<dbReference type="EMBL" id="AQRC01000002">
    <property type="protein sequence ID" value="KFE36427.1"/>
    <property type="molecule type" value="Genomic_DNA"/>
</dbReference>
<dbReference type="InterPro" id="IPR006311">
    <property type="entry name" value="TAT_signal"/>
</dbReference>
<evidence type="ECO:0000313" key="11">
    <source>
        <dbReference type="Proteomes" id="UP000028607"/>
    </source>
</evidence>
<dbReference type="PANTHER" id="PTHR30521:SF4">
    <property type="entry name" value="DEFERROCHELATASE"/>
    <property type="match status" value="1"/>
</dbReference>
<keyword evidence="7" id="KW-0408">Iron</keyword>
<evidence type="ECO:0000259" key="8">
    <source>
        <dbReference type="Pfam" id="PF04261"/>
    </source>
</evidence>
<dbReference type="eggNOG" id="COG2837">
    <property type="taxonomic scope" value="Bacteria"/>
</dbReference>
<dbReference type="Pfam" id="PF04261">
    <property type="entry name" value="Dyp_perox_N"/>
    <property type="match status" value="1"/>
</dbReference>
<evidence type="ECO:0000256" key="2">
    <source>
        <dbReference type="ARBA" id="ARBA00022559"/>
    </source>
</evidence>
<keyword evidence="4" id="KW-0479">Metal-binding</keyword>
<feature type="domain" description="Dyp-type peroxidase C-terminal" evidence="9">
    <location>
        <begin position="241"/>
        <end position="418"/>
    </location>
</feature>
<reference evidence="10 11" key="2">
    <citation type="journal article" date="2015" name="Antonie Van Leeuwenhoek">
        <title>Thioclava indica sp. nov., isolated from surface seawater of the Indian Ocean.</title>
        <authorList>
            <person name="Liu Y."/>
            <person name="Lai Q."/>
            <person name="Du J."/>
            <person name="Xu H."/>
            <person name="Jiang L."/>
            <person name="Shao Z."/>
        </authorList>
    </citation>
    <scope>NUCLEOTIDE SEQUENCE [LARGE SCALE GENOMIC DNA]</scope>
    <source>
        <strain evidence="10 11">13D2W-2</strain>
    </source>
</reference>
<keyword evidence="6" id="KW-0560">Oxidoreductase</keyword>